<comment type="caution">
    <text evidence="2">The sequence shown here is derived from an EMBL/GenBank/DDBJ whole genome shotgun (WGS) entry which is preliminary data.</text>
</comment>
<dbReference type="AlphaFoldDB" id="A0A8H4LS40"/>
<accession>A0A8H4LS40</accession>
<organism evidence="2 3">
    <name type="scientific">Ophiocordyceps sinensis</name>
    <dbReference type="NCBI Taxonomy" id="72228"/>
    <lineage>
        <taxon>Eukaryota</taxon>
        <taxon>Fungi</taxon>
        <taxon>Dikarya</taxon>
        <taxon>Ascomycota</taxon>
        <taxon>Pezizomycotina</taxon>
        <taxon>Sordariomycetes</taxon>
        <taxon>Hypocreomycetidae</taxon>
        <taxon>Hypocreales</taxon>
        <taxon>Ophiocordycipitaceae</taxon>
        <taxon>Ophiocordyceps</taxon>
    </lineage>
</organism>
<evidence type="ECO:0000256" key="1">
    <source>
        <dbReference type="SAM" id="MobiDB-lite"/>
    </source>
</evidence>
<feature type="region of interest" description="Disordered" evidence="1">
    <location>
        <begin position="1"/>
        <end position="23"/>
    </location>
</feature>
<evidence type="ECO:0000313" key="2">
    <source>
        <dbReference type="EMBL" id="KAF4504615.1"/>
    </source>
</evidence>
<proteinExistence type="predicted"/>
<gene>
    <name evidence="2" type="ORF">G6O67_008045</name>
</gene>
<keyword evidence="3" id="KW-1185">Reference proteome</keyword>
<sequence length="121" mass="13845">MIRQERVSFSSWSESGRAGLKDTSLHQQRLAQTDALIDDFDSTYRAAKTGWQQAGHSPPRDFHHLRHRPAKEAMEHTTLAYTTSASLHVNAKDKFDTIVGELRNAKDRINKLSDNPRHHQD</sequence>
<evidence type="ECO:0000313" key="3">
    <source>
        <dbReference type="Proteomes" id="UP000557566"/>
    </source>
</evidence>
<name>A0A8H4LS40_9HYPO</name>
<dbReference type="Proteomes" id="UP000557566">
    <property type="component" value="Unassembled WGS sequence"/>
</dbReference>
<dbReference type="EMBL" id="JAAVMX010000009">
    <property type="protein sequence ID" value="KAF4504615.1"/>
    <property type="molecule type" value="Genomic_DNA"/>
</dbReference>
<protein>
    <submittedName>
        <fullName evidence="2">Uncharacterized protein</fullName>
    </submittedName>
</protein>
<reference evidence="2 3" key="1">
    <citation type="journal article" date="2020" name="Genome Biol. Evol.">
        <title>A new high-quality draft genome assembly of the Chinese cordyceps Ophiocordyceps sinensis.</title>
        <authorList>
            <person name="Shu R."/>
            <person name="Zhang J."/>
            <person name="Meng Q."/>
            <person name="Zhang H."/>
            <person name="Zhou G."/>
            <person name="Li M."/>
            <person name="Wu P."/>
            <person name="Zhao Y."/>
            <person name="Chen C."/>
            <person name="Qin Q."/>
        </authorList>
    </citation>
    <scope>NUCLEOTIDE SEQUENCE [LARGE SCALE GENOMIC DNA]</scope>
    <source>
        <strain evidence="2 3">IOZ07</strain>
    </source>
</reference>